<dbReference type="PROSITE" id="PS51384">
    <property type="entry name" value="FAD_FR"/>
    <property type="match status" value="1"/>
</dbReference>
<dbReference type="VEuPathDB" id="FungiDB:AMAG_01760"/>
<keyword evidence="8" id="KW-0249">Electron transport</keyword>
<feature type="transmembrane region" description="Helical" evidence="13">
    <location>
        <begin position="151"/>
        <end position="170"/>
    </location>
</feature>
<keyword evidence="4" id="KW-0813">Transport</keyword>
<dbReference type="PROSITE" id="PS50255">
    <property type="entry name" value="CYTOCHROME_B5_2"/>
    <property type="match status" value="1"/>
</dbReference>
<dbReference type="CDD" id="cd08760">
    <property type="entry name" value="Cyt_b561_FRRS1_like"/>
    <property type="match status" value="1"/>
</dbReference>
<reference evidence="18" key="2">
    <citation type="submission" date="2009-11" db="EMBL/GenBank/DDBJ databases">
        <title>The Genome Sequence of Allomyces macrogynus strain ATCC 38327.</title>
        <authorList>
            <consortium name="The Broad Institute Genome Sequencing Platform"/>
            <person name="Russ C."/>
            <person name="Cuomo C."/>
            <person name="Shea T."/>
            <person name="Young S.K."/>
            <person name="Zeng Q."/>
            <person name="Koehrsen M."/>
            <person name="Haas B."/>
            <person name="Borodovsky M."/>
            <person name="Guigo R."/>
            <person name="Alvarado L."/>
            <person name="Berlin A."/>
            <person name="Borenstein D."/>
            <person name="Chen Z."/>
            <person name="Engels R."/>
            <person name="Freedman E."/>
            <person name="Gellesch M."/>
            <person name="Goldberg J."/>
            <person name="Griggs A."/>
            <person name="Gujja S."/>
            <person name="Heiman D."/>
            <person name="Hepburn T."/>
            <person name="Howarth C."/>
            <person name="Jen D."/>
            <person name="Larson L."/>
            <person name="Lewis B."/>
            <person name="Mehta T."/>
            <person name="Park D."/>
            <person name="Pearson M."/>
            <person name="Roberts A."/>
            <person name="Saif S."/>
            <person name="Shenoy N."/>
            <person name="Sisk P."/>
            <person name="Stolte C."/>
            <person name="Sykes S."/>
            <person name="Walk T."/>
            <person name="White J."/>
            <person name="Yandava C."/>
            <person name="Burger G."/>
            <person name="Gray M.W."/>
            <person name="Holland P.W.H."/>
            <person name="King N."/>
            <person name="Lang F.B.F."/>
            <person name="Roger A.J."/>
            <person name="Ruiz-Trillo I."/>
            <person name="Lander E."/>
            <person name="Nusbaum C."/>
        </authorList>
    </citation>
    <scope>NUCLEOTIDE SEQUENCE [LARGE SCALE GENOMIC DNA]</scope>
    <source>
        <strain evidence="18">ATCC 38327</strain>
    </source>
</reference>
<dbReference type="OrthoDB" id="823504at2759"/>
<feature type="binding site" evidence="12">
    <location>
        <position position="477"/>
    </location>
    <ligand>
        <name>FAD</name>
        <dbReference type="ChEBI" id="CHEBI:57692"/>
    </ligand>
</feature>
<feature type="domain" description="FAD-binding FR-type" evidence="16">
    <location>
        <begin position="384"/>
        <end position="526"/>
    </location>
</feature>
<feature type="transmembrane region" description="Helical" evidence="13">
    <location>
        <begin position="119"/>
        <end position="139"/>
    </location>
</feature>
<feature type="binding site" evidence="12">
    <location>
        <position position="500"/>
    </location>
    <ligand>
        <name>FAD</name>
        <dbReference type="ChEBI" id="CHEBI:57692"/>
    </ligand>
</feature>
<proteinExistence type="inferred from homology"/>
<dbReference type="InterPro" id="IPR036028">
    <property type="entry name" value="SH3-like_dom_sf"/>
</dbReference>
<dbReference type="Gene3D" id="3.10.120.10">
    <property type="entry name" value="Cytochrome b5-like heme/steroid binding domain"/>
    <property type="match status" value="1"/>
</dbReference>
<evidence type="ECO:0000256" key="4">
    <source>
        <dbReference type="ARBA" id="ARBA00022448"/>
    </source>
</evidence>
<keyword evidence="7 12" id="KW-0274">FAD</keyword>
<comment type="similarity">
    <text evidence="3">Belongs to the flavoprotein pyridine nucleotide cytochrome reductase family.</text>
</comment>
<keyword evidence="18" id="KW-1185">Reference proteome</keyword>
<evidence type="ECO:0000256" key="2">
    <source>
        <dbReference type="ARBA" id="ARBA00004370"/>
    </source>
</evidence>
<evidence type="ECO:0000256" key="7">
    <source>
        <dbReference type="ARBA" id="ARBA00022827"/>
    </source>
</evidence>
<feature type="transmembrane region" description="Helical" evidence="13">
    <location>
        <begin position="77"/>
        <end position="98"/>
    </location>
</feature>
<feature type="binding site" evidence="12">
    <location>
        <position position="492"/>
    </location>
    <ligand>
        <name>FAD</name>
        <dbReference type="ChEBI" id="CHEBI:57692"/>
    </ligand>
</feature>
<dbReference type="InterPro" id="IPR039261">
    <property type="entry name" value="FNR_nucleotide-bd"/>
</dbReference>
<feature type="transmembrane region" description="Helical" evidence="13">
    <location>
        <begin position="44"/>
        <end position="65"/>
    </location>
</feature>
<accession>A0A0L0S0K5</accession>
<organism evidence="17 18">
    <name type="scientific">Allomyces macrogynus (strain ATCC 38327)</name>
    <name type="common">Allomyces javanicus var. macrogynus</name>
    <dbReference type="NCBI Taxonomy" id="578462"/>
    <lineage>
        <taxon>Eukaryota</taxon>
        <taxon>Fungi</taxon>
        <taxon>Fungi incertae sedis</taxon>
        <taxon>Blastocladiomycota</taxon>
        <taxon>Blastocladiomycetes</taxon>
        <taxon>Blastocladiales</taxon>
        <taxon>Blastocladiaceae</taxon>
        <taxon>Allomyces</taxon>
    </lineage>
</organism>
<reference evidence="17 18" key="1">
    <citation type="submission" date="2009-11" db="EMBL/GenBank/DDBJ databases">
        <title>Annotation of Allomyces macrogynus ATCC 38327.</title>
        <authorList>
            <consortium name="The Broad Institute Genome Sequencing Platform"/>
            <person name="Russ C."/>
            <person name="Cuomo C."/>
            <person name="Burger G."/>
            <person name="Gray M.W."/>
            <person name="Holland P.W.H."/>
            <person name="King N."/>
            <person name="Lang F.B.F."/>
            <person name="Roger A.J."/>
            <person name="Ruiz-Trillo I."/>
            <person name="Young S.K."/>
            <person name="Zeng Q."/>
            <person name="Gargeya S."/>
            <person name="Fitzgerald M."/>
            <person name="Haas B."/>
            <person name="Abouelleil A."/>
            <person name="Alvarado L."/>
            <person name="Arachchi H.M."/>
            <person name="Berlin A."/>
            <person name="Chapman S.B."/>
            <person name="Gearin G."/>
            <person name="Goldberg J."/>
            <person name="Griggs A."/>
            <person name="Gujja S."/>
            <person name="Hansen M."/>
            <person name="Heiman D."/>
            <person name="Howarth C."/>
            <person name="Larimer J."/>
            <person name="Lui A."/>
            <person name="MacDonald P.J.P."/>
            <person name="McCowen C."/>
            <person name="Montmayeur A."/>
            <person name="Murphy C."/>
            <person name="Neiman D."/>
            <person name="Pearson M."/>
            <person name="Priest M."/>
            <person name="Roberts A."/>
            <person name="Saif S."/>
            <person name="Shea T."/>
            <person name="Sisk P."/>
            <person name="Stolte C."/>
            <person name="Sykes S."/>
            <person name="Wortman J."/>
            <person name="Nusbaum C."/>
            <person name="Birren B."/>
        </authorList>
    </citation>
    <scope>NUCLEOTIDE SEQUENCE [LARGE SCALE GENOMIC DNA]</scope>
    <source>
        <strain evidence="17 18">ATCC 38327</strain>
    </source>
</reference>
<comment type="cofactor">
    <cofactor evidence="1 12">
        <name>FAD</name>
        <dbReference type="ChEBI" id="CHEBI:57692"/>
    </cofactor>
</comment>
<evidence type="ECO:0000256" key="3">
    <source>
        <dbReference type="ARBA" id="ARBA00006105"/>
    </source>
</evidence>
<feature type="domain" description="Cytochrome b5 heme-binding" evidence="14">
    <location>
        <begin position="224"/>
        <end position="293"/>
    </location>
</feature>
<evidence type="ECO:0000259" key="14">
    <source>
        <dbReference type="PROSITE" id="PS50255"/>
    </source>
</evidence>
<dbReference type="SUPFAM" id="SSF52343">
    <property type="entry name" value="Ferredoxin reductase-like, C-terminal NADP-linked domain"/>
    <property type="match status" value="1"/>
</dbReference>
<comment type="subcellular location">
    <subcellularLocation>
        <location evidence="2">Membrane</location>
    </subcellularLocation>
</comment>
<evidence type="ECO:0000256" key="6">
    <source>
        <dbReference type="ARBA" id="ARBA00022692"/>
    </source>
</evidence>
<evidence type="ECO:0000256" key="13">
    <source>
        <dbReference type="SAM" id="Phobius"/>
    </source>
</evidence>
<dbReference type="InterPro" id="IPR001199">
    <property type="entry name" value="Cyt_B5-like_heme/steroid-bd"/>
</dbReference>
<evidence type="ECO:0000256" key="9">
    <source>
        <dbReference type="ARBA" id="ARBA00022989"/>
    </source>
</evidence>
<dbReference type="SUPFAM" id="SSF55856">
    <property type="entry name" value="Cytochrome b5-like heme/steroid binding domain"/>
    <property type="match status" value="1"/>
</dbReference>
<evidence type="ECO:0000256" key="12">
    <source>
        <dbReference type="PIRSR" id="PIRSR601834-1"/>
    </source>
</evidence>
<keyword evidence="10" id="KW-0560">Oxidoreductase</keyword>
<gene>
    <name evidence="17" type="ORF">AMAG_01760</name>
</gene>
<dbReference type="eggNOG" id="ENOG502SAWR">
    <property type="taxonomic scope" value="Eukaryota"/>
</dbReference>
<dbReference type="Gene3D" id="2.30.30.40">
    <property type="entry name" value="SH3 Domains"/>
    <property type="match status" value="1"/>
</dbReference>
<evidence type="ECO:0000256" key="8">
    <source>
        <dbReference type="ARBA" id="ARBA00022982"/>
    </source>
</evidence>
<dbReference type="SUPFAM" id="SSF63380">
    <property type="entry name" value="Riboflavin synthase domain-like"/>
    <property type="match status" value="1"/>
</dbReference>
<evidence type="ECO:0000256" key="5">
    <source>
        <dbReference type="ARBA" id="ARBA00022630"/>
    </source>
</evidence>
<dbReference type="InterPro" id="IPR006593">
    <property type="entry name" value="Cyt_b561/ferric_Rdtase_TM"/>
</dbReference>
<dbReference type="InterPro" id="IPR036400">
    <property type="entry name" value="Cyt_B5-like_heme/steroid_sf"/>
</dbReference>
<dbReference type="SMART" id="SM00665">
    <property type="entry name" value="B561"/>
    <property type="match status" value="1"/>
</dbReference>
<name>A0A0L0S0K5_ALLM3</name>
<dbReference type="GO" id="GO:0016020">
    <property type="term" value="C:membrane"/>
    <property type="evidence" value="ECO:0007669"/>
    <property type="project" value="UniProtKB-SubCell"/>
</dbReference>
<feature type="binding site" evidence="12">
    <location>
        <position position="499"/>
    </location>
    <ligand>
        <name>FAD</name>
        <dbReference type="ChEBI" id="CHEBI:57692"/>
    </ligand>
</feature>
<evidence type="ECO:0008006" key="19">
    <source>
        <dbReference type="Google" id="ProtNLM"/>
    </source>
</evidence>
<evidence type="ECO:0000259" key="16">
    <source>
        <dbReference type="PROSITE" id="PS51384"/>
    </source>
</evidence>
<keyword evidence="5 12" id="KW-0285">Flavoprotein</keyword>
<evidence type="ECO:0000313" key="18">
    <source>
        <dbReference type="Proteomes" id="UP000054350"/>
    </source>
</evidence>
<evidence type="ECO:0000256" key="10">
    <source>
        <dbReference type="ARBA" id="ARBA00023002"/>
    </source>
</evidence>
<dbReference type="Gene3D" id="2.40.30.10">
    <property type="entry name" value="Translation factors"/>
    <property type="match status" value="1"/>
</dbReference>
<evidence type="ECO:0000256" key="11">
    <source>
        <dbReference type="ARBA" id="ARBA00023136"/>
    </source>
</evidence>
<dbReference type="InterPro" id="IPR001834">
    <property type="entry name" value="CBR-like"/>
</dbReference>
<evidence type="ECO:0000256" key="1">
    <source>
        <dbReference type="ARBA" id="ARBA00001974"/>
    </source>
</evidence>
<dbReference type="STRING" id="578462.A0A0L0S0K5"/>
<dbReference type="EMBL" id="GG745329">
    <property type="protein sequence ID" value="KNE55896.1"/>
    <property type="molecule type" value="Genomic_DNA"/>
</dbReference>
<protein>
    <recommendedName>
        <fullName evidence="19">Cytochrome b5 heme-binding domain-containing protein</fullName>
    </recommendedName>
</protein>
<feature type="transmembrane region" description="Helical" evidence="13">
    <location>
        <begin position="12"/>
        <end position="32"/>
    </location>
</feature>
<dbReference type="PANTHER" id="PTHR19370">
    <property type="entry name" value="NADH-CYTOCHROME B5 REDUCTASE"/>
    <property type="match status" value="1"/>
</dbReference>
<dbReference type="SUPFAM" id="SSF50044">
    <property type="entry name" value="SH3-domain"/>
    <property type="match status" value="1"/>
</dbReference>
<keyword evidence="11 13" id="KW-0472">Membrane</keyword>
<feature type="domain" description="Cytochrome b561" evidence="15">
    <location>
        <begin position="1"/>
        <end position="177"/>
    </location>
</feature>
<feature type="binding site" evidence="12">
    <location>
        <position position="475"/>
    </location>
    <ligand>
        <name>FAD</name>
        <dbReference type="ChEBI" id="CHEBI:57692"/>
    </ligand>
</feature>
<dbReference type="InterPro" id="IPR017938">
    <property type="entry name" value="Riboflavin_synthase-like_b-brl"/>
</dbReference>
<dbReference type="OMA" id="VTNARQW"/>
<evidence type="ECO:0000259" key="15">
    <source>
        <dbReference type="PROSITE" id="PS50939"/>
    </source>
</evidence>
<evidence type="ECO:0000313" key="17">
    <source>
        <dbReference type="EMBL" id="KNE55896.1"/>
    </source>
</evidence>
<dbReference type="Gene3D" id="3.40.50.80">
    <property type="entry name" value="Nucleotide-binding domain of ferredoxin-NADP reductase (FNR) module"/>
    <property type="match status" value="1"/>
</dbReference>
<dbReference type="InterPro" id="IPR017927">
    <property type="entry name" value="FAD-bd_FR_type"/>
</dbReference>
<dbReference type="Gene3D" id="1.20.120.1770">
    <property type="match status" value="1"/>
</dbReference>
<keyword evidence="6 13" id="KW-0812">Transmembrane</keyword>
<dbReference type="AlphaFoldDB" id="A0A0L0S0K5"/>
<sequence>MATDYFSYPPILAHGIMMIVCWGYLLPAAALYARYYRDASNRLAVHAGSQVFSTMVVLLAGAFVLFNEVNCKRQHRFWGYTILALVVLQMLGGGSHFFSLQSLSSNPKLHRLRPIARRVHGSMGVLLMLLGFINIPQGISHVYTFTEHTWHPFWLAYYVSLILWTSLFAYHQARAMQLGGGGGAQRVGGNDEAMATFLPTASSSMTLAEKAAADAAMAAEKANLPLLTWSDFDHEIVTNARQWVVGPGGVVYDVKQWITAHPGGQQVLFDAMGTSVIIDYFNVALFDQARFHAFAPAPLDVPDRDMRVNPSYMSMRSSVSTTMGPAGMARDADVEARARLTEQDWQLIVQSRRTNVHSKVAIEKLKTMAVARLDARDVSRFDKNEYRRYAMVGKERITAPSSAVVSYKMSFCLLFPHEAYPEEPSFFLPGHVIEIRIRVPKNIMAAAKRERERTGTMRRAGDFHRDVPASGWISRYYTPLAGNMTKFDISFKVVKGGLMSTILAGLDPKDARQFQIRGPFGTPFMNPEHPLPRGNGCWDTLVMLCAGSGVAPALQLLQWTHLPTYFPLVATSSFAGTSAHELTVQPRDKVLVRHALERGWVWGTNLRTHTDGYLPLRCLAPWIGQHPRMTVAVAEADVGAIMNRSTLGLVADAYPHQVRVQYRVKQMPAPGSDDVGSLNVGLSQGRMTAPYVRSVLEAAGVLGPALYADGAGRGSVMVAVCGPQAFLDQCYEWLTEWLIPDEEITLLPAQSYLSLAGVHGLEQVPVRPSIGHENQRPVSGVSMQLPAATLPHKPVAQPVEEDVLYLPGLPVRSDPASQQGEWFYLPPATMVRPSNS</sequence>
<keyword evidence="9 13" id="KW-1133">Transmembrane helix</keyword>
<dbReference type="GO" id="GO:0016491">
    <property type="term" value="F:oxidoreductase activity"/>
    <property type="evidence" value="ECO:0007669"/>
    <property type="project" value="UniProtKB-KW"/>
</dbReference>
<dbReference type="Pfam" id="PF00173">
    <property type="entry name" value="Cyt-b5"/>
    <property type="match status" value="1"/>
</dbReference>
<dbReference type="PROSITE" id="PS50939">
    <property type="entry name" value="CYTOCHROME_B561"/>
    <property type="match status" value="1"/>
</dbReference>
<dbReference type="Proteomes" id="UP000054350">
    <property type="component" value="Unassembled WGS sequence"/>
</dbReference>